<evidence type="ECO:0000256" key="2">
    <source>
        <dbReference type="ARBA" id="ARBA00006897"/>
    </source>
</evidence>
<protein>
    <recommendedName>
        <fullName evidence="10">intramembrane prenyl-peptidase Rce1</fullName>
        <ecNumber evidence="10">3.4.26.1</ecNumber>
    </recommendedName>
</protein>
<keyword evidence="3 14" id="KW-0645">Protease</keyword>
<dbReference type="EMBL" id="AUPL01005013">
    <property type="protein sequence ID" value="ESL07300.1"/>
    <property type="molecule type" value="Genomic_DNA"/>
</dbReference>
<comment type="caution">
    <text evidence="14">The sequence shown here is derived from an EMBL/GenBank/DDBJ whole genome shotgun (WGS) entry which is preliminary data.</text>
</comment>
<evidence type="ECO:0000256" key="8">
    <source>
        <dbReference type="ARBA" id="ARBA00023136"/>
    </source>
</evidence>
<keyword evidence="12" id="KW-0732">Signal</keyword>
<dbReference type="AlphaFoldDB" id="A0A061IYZ3"/>
<dbReference type="GO" id="GO:0005789">
    <property type="term" value="C:endoplasmic reticulum membrane"/>
    <property type="evidence" value="ECO:0007669"/>
    <property type="project" value="UniProtKB-SubCell"/>
</dbReference>
<keyword evidence="8 11" id="KW-0472">Membrane</keyword>
<feature type="signal peptide" evidence="12">
    <location>
        <begin position="1"/>
        <end position="20"/>
    </location>
</feature>
<evidence type="ECO:0000256" key="6">
    <source>
        <dbReference type="ARBA" id="ARBA00022824"/>
    </source>
</evidence>
<evidence type="ECO:0000313" key="14">
    <source>
        <dbReference type="EMBL" id="ESL07300.1"/>
    </source>
</evidence>
<accession>A0A061IYZ3</accession>
<feature type="transmembrane region" description="Helical" evidence="11">
    <location>
        <begin position="221"/>
        <end position="240"/>
    </location>
</feature>
<dbReference type="GO" id="GO:0004222">
    <property type="term" value="F:metalloendopeptidase activity"/>
    <property type="evidence" value="ECO:0007669"/>
    <property type="project" value="InterPro"/>
</dbReference>
<keyword evidence="4 11" id="KW-0812">Transmembrane</keyword>
<dbReference type="InterPro" id="IPR039731">
    <property type="entry name" value="Rce1"/>
</dbReference>
<evidence type="ECO:0000256" key="7">
    <source>
        <dbReference type="ARBA" id="ARBA00022989"/>
    </source>
</evidence>
<dbReference type="Pfam" id="PF02517">
    <property type="entry name" value="Rce1-like"/>
    <property type="match status" value="1"/>
</dbReference>
<keyword evidence="5" id="KW-0378">Hydrolase</keyword>
<comment type="similarity">
    <text evidence="2">Belongs to the peptidase U48 family.</text>
</comment>
<evidence type="ECO:0000256" key="9">
    <source>
        <dbReference type="ARBA" id="ARBA00047280"/>
    </source>
</evidence>
<evidence type="ECO:0000256" key="4">
    <source>
        <dbReference type="ARBA" id="ARBA00022692"/>
    </source>
</evidence>
<name>A0A061IYZ3_TRYRA</name>
<dbReference type="EC" id="3.4.26.1" evidence="10"/>
<feature type="domain" description="CAAX prenyl protease 2/Lysostaphin resistance protein A-like" evidence="13">
    <location>
        <begin position="140"/>
        <end position="260"/>
    </location>
</feature>
<evidence type="ECO:0000256" key="3">
    <source>
        <dbReference type="ARBA" id="ARBA00022670"/>
    </source>
</evidence>
<sequence>MADIALCALLSGGFVGSIYAWPKERQFARRCVRDLKAASMDEAHCVIRDDASTIRRRAVSFVGATGASAVLLEGLLRRQPADCRPLWGSALLRYAVCPGDCTISQSLALVAGTGVATLVLFSGPFVEGVRFPTWSGMDPIVFFRNYVLAPIGEEIFFRALLLHLLRRRSAACSIAVSSVLFALAHSHHIFVMAAEEFQSARESDEPDADPRVYWKRALEKLAGVSGCVFLYGLLSGYYYTTVCSKNVLATVLSHSLCNMMGAPPLRFITEGSARGRLARAAAYAAGVAGWAGILSRMARR</sequence>
<evidence type="ECO:0000313" key="15">
    <source>
        <dbReference type="Proteomes" id="UP000031737"/>
    </source>
</evidence>
<keyword evidence="7 11" id="KW-1133">Transmembrane helix</keyword>
<evidence type="ECO:0000256" key="1">
    <source>
        <dbReference type="ARBA" id="ARBA00004477"/>
    </source>
</evidence>
<dbReference type="OrthoDB" id="271604at2759"/>
<keyword evidence="15" id="KW-1185">Reference proteome</keyword>
<dbReference type="PANTHER" id="PTHR13046:SF0">
    <property type="entry name" value="CAAX PRENYL PROTEASE 2"/>
    <property type="match status" value="1"/>
</dbReference>
<feature type="chain" id="PRO_5001605753" description="intramembrane prenyl-peptidase Rce1" evidence="12">
    <location>
        <begin position="21"/>
        <end position="300"/>
    </location>
</feature>
<feature type="transmembrane region" description="Helical" evidence="11">
    <location>
        <begin position="280"/>
        <end position="298"/>
    </location>
</feature>
<dbReference type="PANTHER" id="PTHR13046">
    <property type="entry name" value="PROTEASE U48 CAAX PRENYL PROTEASE RCE1"/>
    <property type="match status" value="1"/>
</dbReference>
<keyword evidence="6" id="KW-0256">Endoplasmic reticulum</keyword>
<evidence type="ECO:0000256" key="10">
    <source>
        <dbReference type="ARBA" id="ARBA00049729"/>
    </source>
</evidence>
<comment type="subcellular location">
    <subcellularLocation>
        <location evidence="1">Endoplasmic reticulum membrane</location>
        <topology evidence="1">Multi-pass membrane protein</topology>
    </subcellularLocation>
</comment>
<proteinExistence type="inferred from homology"/>
<dbReference type="VEuPathDB" id="TriTrypDB:TRSC58_05013"/>
<dbReference type="InterPro" id="IPR003675">
    <property type="entry name" value="Rce1/LyrA-like_dom"/>
</dbReference>
<comment type="catalytic activity">
    <reaction evidence="9">
        <text>Hydrolyzes the peptide bond -P2-(S-farnesyl or geranylgeranyl)C-P1'-P2'-P3'-COOH where P1' and P2' are amino acids with aliphatic sidechains and P3' is any C-terminal residue.</text>
        <dbReference type="EC" id="3.4.26.1"/>
    </reaction>
</comment>
<evidence type="ECO:0000259" key="13">
    <source>
        <dbReference type="Pfam" id="PF02517"/>
    </source>
</evidence>
<organism evidence="14 15">
    <name type="scientific">Trypanosoma rangeli SC58</name>
    <dbReference type="NCBI Taxonomy" id="429131"/>
    <lineage>
        <taxon>Eukaryota</taxon>
        <taxon>Discoba</taxon>
        <taxon>Euglenozoa</taxon>
        <taxon>Kinetoplastea</taxon>
        <taxon>Metakinetoplastina</taxon>
        <taxon>Trypanosomatida</taxon>
        <taxon>Trypanosomatidae</taxon>
        <taxon>Trypanosoma</taxon>
        <taxon>Herpetosoma</taxon>
    </lineage>
</organism>
<reference evidence="14 15" key="1">
    <citation type="submission" date="2013-07" db="EMBL/GenBank/DDBJ databases">
        <authorList>
            <person name="Stoco P.H."/>
            <person name="Wagner G."/>
            <person name="Gerber A."/>
            <person name="Zaha A."/>
            <person name="Thompson C."/>
            <person name="Bartholomeu D.C."/>
            <person name="Luckemeyer D.D."/>
            <person name="Bahia D."/>
            <person name="Loreto E."/>
            <person name="Prestes E.B."/>
            <person name="Lima F.M."/>
            <person name="Rodrigues-Luiz G."/>
            <person name="Vallejo G.A."/>
            <person name="Filho J.F."/>
            <person name="Monteiro K.M."/>
            <person name="Tyler K.M."/>
            <person name="de Almeida L.G."/>
            <person name="Ortiz M.F."/>
            <person name="Siervo M.A."/>
            <person name="de Moraes M.H."/>
            <person name="Cunha O.L."/>
            <person name="Mendonca-Neto R."/>
            <person name="Silva R."/>
            <person name="Teixeira S.M."/>
            <person name="Murta S.M."/>
            <person name="Sincero T.C."/>
            <person name="Mendes T.A."/>
            <person name="Urmenyi T.P."/>
            <person name="Silva V.G."/>
            <person name="da Rocha W.D."/>
            <person name="Andersson B."/>
            <person name="Romanha A.J."/>
            <person name="Steindel M."/>
            <person name="de Vasconcelos A.T."/>
            <person name="Grisard E.C."/>
        </authorList>
    </citation>
    <scope>NUCLEOTIDE SEQUENCE [LARGE SCALE GENOMIC DNA]</scope>
    <source>
        <strain evidence="14 15">SC58</strain>
    </source>
</reference>
<evidence type="ECO:0000256" key="12">
    <source>
        <dbReference type="SAM" id="SignalP"/>
    </source>
</evidence>
<evidence type="ECO:0000256" key="5">
    <source>
        <dbReference type="ARBA" id="ARBA00022801"/>
    </source>
</evidence>
<dbReference type="GO" id="GO:0071586">
    <property type="term" value="P:CAAX-box protein processing"/>
    <property type="evidence" value="ECO:0007669"/>
    <property type="project" value="InterPro"/>
</dbReference>
<evidence type="ECO:0000256" key="11">
    <source>
        <dbReference type="SAM" id="Phobius"/>
    </source>
</evidence>
<dbReference type="Proteomes" id="UP000031737">
    <property type="component" value="Unassembled WGS sequence"/>
</dbReference>
<gene>
    <name evidence="14" type="ORF">TRSC58_05013</name>
</gene>